<feature type="compositionally biased region" description="Basic and acidic residues" evidence="1">
    <location>
        <begin position="94"/>
        <end position="104"/>
    </location>
</feature>
<comment type="caution">
    <text evidence="2">The sequence shown here is derived from an EMBL/GenBank/DDBJ whole genome shotgun (WGS) entry which is preliminary data.</text>
</comment>
<dbReference type="AlphaFoldDB" id="A0ABD6CPQ7"/>
<organism evidence="2 3">
    <name type="scientific">Halobellus rarus</name>
    <dbReference type="NCBI Taxonomy" id="1126237"/>
    <lineage>
        <taxon>Archaea</taxon>
        <taxon>Methanobacteriati</taxon>
        <taxon>Methanobacteriota</taxon>
        <taxon>Stenosarchaea group</taxon>
        <taxon>Halobacteria</taxon>
        <taxon>Halobacteriales</taxon>
        <taxon>Haloferacaceae</taxon>
        <taxon>Halobellus</taxon>
    </lineage>
</organism>
<dbReference type="RefSeq" id="WP_256421105.1">
    <property type="nucleotide sequence ID" value="NZ_JANHDI010000006.1"/>
</dbReference>
<dbReference type="Proteomes" id="UP001597085">
    <property type="component" value="Unassembled WGS sequence"/>
</dbReference>
<keyword evidence="3" id="KW-1185">Reference proteome</keyword>
<evidence type="ECO:0000256" key="1">
    <source>
        <dbReference type="SAM" id="MobiDB-lite"/>
    </source>
</evidence>
<feature type="region of interest" description="Disordered" evidence="1">
    <location>
        <begin position="72"/>
        <end position="110"/>
    </location>
</feature>
<dbReference type="EMBL" id="JBHUDK010000012">
    <property type="protein sequence ID" value="MFD1600050.1"/>
    <property type="molecule type" value="Genomic_DNA"/>
</dbReference>
<reference evidence="2 3" key="1">
    <citation type="journal article" date="2019" name="Int. J. Syst. Evol. Microbiol.">
        <title>The Global Catalogue of Microorganisms (GCM) 10K type strain sequencing project: providing services to taxonomists for standard genome sequencing and annotation.</title>
        <authorList>
            <consortium name="The Broad Institute Genomics Platform"/>
            <consortium name="The Broad Institute Genome Sequencing Center for Infectious Disease"/>
            <person name="Wu L."/>
            <person name="Ma J."/>
        </authorList>
    </citation>
    <scope>NUCLEOTIDE SEQUENCE [LARGE SCALE GENOMIC DNA]</scope>
    <source>
        <strain evidence="2 3">CGMCC 1.12121</strain>
    </source>
</reference>
<protein>
    <submittedName>
        <fullName evidence="2">Uncharacterized protein</fullName>
    </submittedName>
</protein>
<gene>
    <name evidence="2" type="ORF">ACFSBX_13885</name>
</gene>
<sequence length="110" mass="12018">MSETNAADRTDRESELRRLAERARAHEAVADAFVAKSFTDLLVVVDLGADTERVPPELLSLFESHGCEGANDVYDRDAEDGSSAGALHGATRHQFVDSETRGEHQSYVVD</sequence>
<name>A0ABD6CPQ7_9EURY</name>
<evidence type="ECO:0000313" key="2">
    <source>
        <dbReference type="EMBL" id="MFD1600050.1"/>
    </source>
</evidence>
<proteinExistence type="predicted"/>
<evidence type="ECO:0000313" key="3">
    <source>
        <dbReference type="Proteomes" id="UP001597085"/>
    </source>
</evidence>
<accession>A0ABD6CPQ7</accession>